<comment type="caution">
    <text evidence="2">The sequence shown here is derived from an EMBL/GenBank/DDBJ whole genome shotgun (WGS) entry which is preliminary data.</text>
</comment>
<organism evidence="2 3">
    <name type="scientific">Flavobacterium akiainvivens</name>
    <dbReference type="NCBI Taxonomy" id="1202724"/>
    <lineage>
        <taxon>Bacteria</taxon>
        <taxon>Pseudomonadati</taxon>
        <taxon>Bacteroidota</taxon>
        <taxon>Flavobacteriia</taxon>
        <taxon>Flavobacteriales</taxon>
        <taxon>Flavobacteriaceae</taxon>
        <taxon>Flavobacterium</taxon>
    </lineage>
</organism>
<keyword evidence="1" id="KW-0472">Membrane</keyword>
<evidence type="ECO:0000313" key="3">
    <source>
        <dbReference type="Proteomes" id="UP000037755"/>
    </source>
</evidence>
<accession>A0A0M8MJ53</accession>
<proteinExistence type="predicted"/>
<keyword evidence="1" id="KW-0812">Transmembrane</keyword>
<name>A0A0M8MJ53_9FLAO</name>
<keyword evidence="3" id="KW-1185">Reference proteome</keyword>
<reference evidence="2 3" key="1">
    <citation type="submission" date="2015-08" db="EMBL/GenBank/DDBJ databases">
        <title>Whole genome sequence of Flavobacterium akiainvivens IK-1T, from decaying Wikstroemia oahuensis, an endemic Hawaiian shrub.</title>
        <authorList>
            <person name="Wan X."/>
            <person name="Hou S."/>
            <person name="Saito J."/>
            <person name="Donachie S."/>
        </authorList>
    </citation>
    <scope>NUCLEOTIDE SEQUENCE [LARGE SCALE GENOMIC DNA]</scope>
    <source>
        <strain evidence="2 3">IK-1</strain>
    </source>
</reference>
<dbReference type="EMBL" id="LIYD01000005">
    <property type="protein sequence ID" value="KOS06638.1"/>
    <property type="molecule type" value="Genomic_DNA"/>
</dbReference>
<keyword evidence="1" id="KW-1133">Transmembrane helix</keyword>
<dbReference type="Proteomes" id="UP000037755">
    <property type="component" value="Unassembled WGS sequence"/>
</dbReference>
<protein>
    <submittedName>
        <fullName evidence="2">Uncharacterized protein</fullName>
    </submittedName>
</protein>
<evidence type="ECO:0000313" key="2">
    <source>
        <dbReference type="EMBL" id="KOS06638.1"/>
    </source>
</evidence>
<sequence>MKNAGIWFFFFVSRFVGVVSLCFFVVKNIHNVKFLDTKGTKIFTKSAKFFCDFLNTKTQWPQRKNTRLWFLEC</sequence>
<dbReference type="PATRIC" id="fig|1202724.3.peg.2443"/>
<feature type="transmembrane region" description="Helical" evidence="1">
    <location>
        <begin position="6"/>
        <end position="26"/>
    </location>
</feature>
<dbReference type="AlphaFoldDB" id="A0A0M8MJ53"/>
<evidence type="ECO:0000256" key="1">
    <source>
        <dbReference type="SAM" id="Phobius"/>
    </source>
</evidence>
<gene>
    <name evidence="2" type="ORF">AM493_11795</name>
</gene>